<accession>A0A3M8W7X5</accession>
<gene>
    <name evidence="4" type="ORF">EEJ42_17880</name>
</gene>
<dbReference type="AlphaFoldDB" id="A0A3M8W7X5"/>
<keyword evidence="5" id="KW-1185">Reference proteome</keyword>
<dbReference type="Pfam" id="PF05223">
    <property type="entry name" value="MecA_N"/>
    <property type="match status" value="1"/>
</dbReference>
<evidence type="ECO:0000313" key="4">
    <source>
        <dbReference type="EMBL" id="RNG24133.1"/>
    </source>
</evidence>
<dbReference type="InterPro" id="IPR012338">
    <property type="entry name" value="Beta-lactam/transpept-like"/>
</dbReference>
<dbReference type="GO" id="GO:0071972">
    <property type="term" value="F:peptidoglycan L,D-transpeptidase activity"/>
    <property type="evidence" value="ECO:0007669"/>
    <property type="project" value="TreeGrafter"/>
</dbReference>
<dbReference type="GO" id="GO:0008658">
    <property type="term" value="F:penicillin binding"/>
    <property type="evidence" value="ECO:0007669"/>
    <property type="project" value="InterPro"/>
</dbReference>
<evidence type="ECO:0000256" key="1">
    <source>
        <dbReference type="SAM" id="Phobius"/>
    </source>
</evidence>
<feature type="domain" description="Penicillin-binding protein transpeptidase" evidence="2">
    <location>
        <begin position="263"/>
        <end position="536"/>
    </location>
</feature>
<keyword evidence="1" id="KW-1133">Transmembrane helix</keyword>
<protein>
    <submittedName>
        <fullName evidence="4">Penicillin-binding protein</fullName>
    </submittedName>
</protein>
<keyword evidence="1" id="KW-0472">Membrane</keyword>
<dbReference type="GO" id="GO:0005886">
    <property type="term" value="C:plasma membrane"/>
    <property type="evidence" value="ECO:0007669"/>
    <property type="project" value="TreeGrafter"/>
</dbReference>
<dbReference type="Pfam" id="PF00905">
    <property type="entry name" value="Transpeptidase"/>
    <property type="match status" value="1"/>
</dbReference>
<dbReference type="InterPro" id="IPR007887">
    <property type="entry name" value="MecA_N"/>
</dbReference>
<sequence length="539" mass="54908">MGAGDAMRTAGRVVLGTALAGFIGVAGIGGYNLYTGVTGGSGPSVPDGAVTSAEVKDTAREFLTAWADQNDLRAAAFTNDAQSAGAALSRYREDGRVEKVTLTASEADSATVPFRVKAEIVFGKTRSTWTYGSALTVVRGRTTGKPLVDWKPAVLHPKLTTGETLQTGMADSQPVRVLDRNGSVVKQGRYPSLDPVLNALRARYGAKAGGAARVEVAAVKADGTAGATLHVVAKGRPGSLRTTLDQKVQRRAESAVGETAGASVVALKPSTGEILAVANSDKAEFNAALQGQTAPGSTFKIITAAALLESGKVTPAQRVPCPKTAAYAQGMTFHNVEDSENPSATFAQDFAASCNTAFVSLAGSLPDAGVAEEARSVFGIGLDWQVGVTTFDGSVPTEGGDGKAAAVIGQGTVQMNPLTMASVAATVRTGAFKQPVLVPPSVDDRRIATSERALSPAAAQQLKGMMRLTATSGTARAAMAGLGGDVGAKTGSAEIDGQVKTNAWFTAYRDDMAAAAVVTAGGHGGDAAGPVVRQVLDAR</sequence>
<dbReference type="PANTHER" id="PTHR30627:SF24">
    <property type="entry name" value="PENICILLIN-BINDING PROTEIN 4B"/>
    <property type="match status" value="1"/>
</dbReference>
<evidence type="ECO:0000259" key="2">
    <source>
        <dbReference type="Pfam" id="PF00905"/>
    </source>
</evidence>
<dbReference type="GO" id="GO:0071555">
    <property type="term" value="P:cell wall organization"/>
    <property type="evidence" value="ECO:0007669"/>
    <property type="project" value="TreeGrafter"/>
</dbReference>
<dbReference type="GO" id="GO:0046677">
    <property type="term" value="P:response to antibiotic"/>
    <property type="evidence" value="ECO:0007669"/>
    <property type="project" value="InterPro"/>
</dbReference>
<dbReference type="PANTHER" id="PTHR30627">
    <property type="entry name" value="PEPTIDOGLYCAN D,D-TRANSPEPTIDASE"/>
    <property type="match status" value="1"/>
</dbReference>
<keyword evidence="1" id="KW-0812">Transmembrane</keyword>
<dbReference type="Gene3D" id="3.40.710.10">
    <property type="entry name" value="DD-peptidase/beta-lactamase superfamily"/>
    <property type="match status" value="1"/>
</dbReference>
<comment type="caution">
    <text evidence="4">The sequence shown here is derived from an EMBL/GenBank/DDBJ whole genome shotgun (WGS) entry which is preliminary data.</text>
</comment>
<dbReference type="Proteomes" id="UP000275401">
    <property type="component" value="Unassembled WGS sequence"/>
</dbReference>
<organism evidence="4 5">
    <name type="scientific">Streptomyces botrytidirepellens</name>
    <dbReference type="NCBI Taxonomy" id="2486417"/>
    <lineage>
        <taxon>Bacteria</taxon>
        <taxon>Bacillati</taxon>
        <taxon>Actinomycetota</taxon>
        <taxon>Actinomycetes</taxon>
        <taxon>Kitasatosporales</taxon>
        <taxon>Streptomycetaceae</taxon>
        <taxon>Streptomyces</taxon>
    </lineage>
</organism>
<evidence type="ECO:0000259" key="3">
    <source>
        <dbReference type="Pfam" id="PF05223"/>
    </source>
</evidence>
<dbReference type="SUPFAM" id="SSF56601">
    <property type="entry name" value="beta-lactamase/transpeptidase-like"/>
    <property type="match status" value="1"/>
</dbReference>
<reference evidence="4 5" key="1">
    <citation type="submission" date="2018-11" db="EMBL/GenBank/DDBJ databases">
        <title>The Potential of Streptomyces as Biocontrol Agents against the Tomato grey mould, Botrytis cinerea (Gray mold) Frontiers in Microbiology.</title>
        <authorList>
            <person name="Li D."/>
        </authorList>
    </citation>
    <scope>NUCLEOTIDE SEQUENCE [LARGE SCALE GENOMIC DNA]</scope>
    <source>
        <strain evidence="4 5">NEAU-LD23</strain>
    </source>
</reference>
<dbReference type="EMBL" id="RIBZ01000233">
    <property type="protein sequence ID" value="RNG24133.1"/>
    <property type="molecule type" value="Genomic_DNA"/>
</dbReference>
<name>A0A3M8W7X5_9ACTN</name>
<proteinExistence type="predicted"/>
<dbReference type="InterPro" id="IPR050515">
    <property type="entry name" value="Beta-lactam/transpept"/>
</dbReference>
<dbReference type="InterPro" id="IPR001460">
    <property type="entry name" value="PCN-bd_Tpept"/>
</dbReference>
<evidence type="ECO:0000313" key="5">
    <source>
        <dbReference type="Proteomes" id="UP000275401"/>
    </source>
</evidence>
<feature type="domain" description="NTF2-like N-terminal transpeptidase" evidence="3">
    <location>
        <begin position="56"/>
        <end position="162"/>
    </location>
</feature>
<feature type="transmembrane region" description="Helical" evidence="1">
    <location>
        <begin position="12"/>
        <end position="34"/>
    </location>
</feature>